<reference evidence="1 2" key="1">
    <citation type="submission" date="2018-09" db="EMBL/GenBank/DDBJ databases">
        <authorList>
            <person name="Wang F."/>
        </authorList>
    </citation>
    <scope>NUCLEOTIDE SEQUENCE [LARGE SCALE GENOMIC DNA]</scope>
    <source>
        <strain evidence="1 2">PLHSC7-2</strain>
    </source>
</reference>
<sequence length="167" mass="19113">MRLMADKTGERFLTILEQDGDRILVQFISANGELQGRPFHDSLRSFEMVGWQTRRTSTAIGLQRFKQGYLEDAHVSFALHQLFPLGRKVRLPNGETVTIASYANTHADGYYMYIKIAGKDTLERKRMTPEWQLLPDDTLLALPYYPAPKTPQELANISEFDQWAGGF</sequence>
<evidence type="ECO:0000313" key="1">
    <source>
        <dbReference type="EMBL" id="RJG42275.1"/>
    </source>
</evidence>
<dbReference type="Proteomes" id="UP000283255">
    <property type="component" value="Unassembled WGS sequence"/>
</dbReference>
<dbReference type="AlphaFoldDB" id="A0A418YCQ2"/>
<dbReference type="RefSeq" id="WP_119911466.1">
    <property type="nucleotide sequence ID" value="NZ_QZCH01000019.1"/>
</dbReference>
<protein>
    <submittedName>
        <fullName evidence="1">Uncharacterized protein</fullName>
    </submittedName>
</protein>
<keyword evidence="2" id="KW-1185">Reference proteome</keyword>
<proteinExistence type="predicted"/>
<comment type="caution">
    <text evidence="1">The sequence shown here is derived from an EMBL/GenBank/DDBJ whole genome shotgun (WGS) entry which is preliminary data.</text>
</comment>
<organism evidence="1 2">
    <name type="scientific">Motilimonas pumila</name>
    <dbReference type="NCBI Taxonomy" id="2303987"/>
    <lineage>
        <taxon>Bacteria</taxon>
        <taxon>Pseudomonadati</taxon>
        <taxon>Pseudomonadota</taxon>
        <taxon>Gammaproteobacteria</taxon>
        <taxon>Alteromonadales</taxon>
        <taxon>Alteromonadales genera incertae sedis</taxon>
        <taxon>Motilimonas</taxon>
    </lineage>
</organism>
<accession>A0A418YCQ2</accession>
<reference evidence="1 2" key="2">
    <citation type="submission" date="2019-01" db="EMBL/GenBank/DDBJ databases">
        <title>Motilimonas pumilus sp. nov., isolated from the gut of sea cucumber (Apostichopus japonicus).</title>
        <authorList>
            <person name="Wang F.-Q."/>
            <person name="Ren L.-H."/>
            <person name="Lin Y.-W."/>
            <person name="Sun G.-H."/>
            <person name="Du Z.-J."/>
            <person name="Zhao J.-X."/>
            <person name="Liu X.-J."/>
            <person name="Liu L.-J."/>
        </authorList>
    </citation>
    <scope>NUCLEOTIDE SEQUENCE [LARGE SCALE GENOMIC DNA]</scope>
    <source>
        <strain evidence="1 2">PLHSC7-2</strain>
    </source>
</reference>
<dbReference type="EMBL" id="QZCH01000019">
    <property type="protein sequence ID" value="RJG42275.1"/>
    <property type="molecule type" value="Genomic_DNA"/>
</dbReference>
<evidence type="ECO:0000313" key="2">
    <source>
        <dbReference type="Proteomes" id="UP000283255"/>
    </source>
</evidence>
<gene>
    <name evidence="1" type="ORF">D1Z90_14330</name>
</gene>
<dbReference type="OrthoDB" id="5882285at2"/>
<name>A0A418YCQ2_9GAMM</name>